<proteinExistence type="predicted"/>
<dbReference type="Gene3D" id="3.30.930.10">
    <property type="entry name" value="Bira Bifunctional Protein, Domain 2"/>
    <property type="match status" value="1"/>
</dbReference>
<dbReference type="Pfam" id="PF03099">
    <property type="entry name" value="BPL_LplA_LipB"/>
    <property type="match status" value="1"/>
</dbReference>
<dbReference type="GO" id="GO:0004077">
    <property type="term" value="F:biotin--[biotin carboxyl-carrier protein] ligase activity"/>
    <property type="evidence" value="ECO:0007669"/>
    <property type="project" value="UniProtKB-EC"/>
</dbReference>
<dbReference type="InterPro" id="IPR004143">
    <property type="entry name" value="BPL_LPL_catalytic"/>
</dbReference>
<dbReference type="EC" id="6.3.4.15" evidence="2"/>
<keyword evidence="3" id="KW-1185">Reference proteome</keyword>
<feature type="domain" description="BPL/LPL catalytic" evidence="1">
    <location>
        <begin position="41"/>
        <end position="213"/>
    </location>
</feature>
<accession>A0ABS7WSW6</accession>
<dbReference type="EMBL" id="JACGBB010000007">
    <property type="protein sequence ID" value="MBZ7987372.1"/>
    <property type="molecule type" value="Genomic_DNA"/>
</dbReference>
<evidence type="ECO:0000259" key="1">
    <source>
        <dbReference type="PROSITE" id="PS51733"/>
    </source>
</evidence>
<organism evidence="2 3">
    <name type="scientific">Campylobacter canadensis</name>
    <dbReference type="NCBI Taxonomy" id="449520"/>
    <lineage>
        <taxon>Bacteria</taxon>
        <taxon>Pseudomonadati</taxon>
        <taxon>Campylobacterota</taxon>
        <taxon>Epsilonproteobacteria</taxon>
        <taxon>Campylobacterales</taxon>
        <taxon>Campylobacteraceae</taxon>
        <taxon>Campylobacter</taxon>
    </lineage>
</organism>
<comment type="caution">
    <text evidence="2">The sequence shown here is derived from an EMBL/GenBank/DDBJ whole genome shotgun (WGS) entry which is preliminary data.</text>
</comment>
<sequence>MFDFALCKQISSTQLRLIDKVKEGFNKKNFALASINQNAGIGTNSRIWLGEKNDMYNNLDSFKNEEFSDLDFIYYGDYKRFNEKIYTNLYISFFCDFIPSDLALQSISIYYASILKYVLKAFNSKLFVKWPNDLYLNNKKIGGVLCNKINDKIICGIGLNIVSSPKENDILDKKISLEILIKAFLDTLSSKLSWEEIFKEYKQDFELSRHFYFKYNDEVLSLENAKLYKDGSILVDDKRIYSLR</sequence>
<dbReference type="PANTHER" id="PTHR12835:SF5">
    <property type="entry name" value="BIOTIN--PROTEIN LIGASE"/>
    <property type="match status" value="1"/>
</dbReference>
<evidence type="ECO:0000313" key="3">
    <source>
        <dbReference type="Proteomes" id="UP000786183"/>
    </source>
</evidence>
<evidence type="ECO:0000313" key="2">
    <source>
        <dbReference type="EMBL" id="MBZ7987372.1"/>
    </source>
</evidence>
<name>A0ABS7WSW6_9BACT</name>
<dbReference type="RefSeq" id="WP_172230907.1">
    <property type="nucleotide sequence ID" value="NZ_CP035946.1"/>
</dbReference>
<dbReference type="InterPro" id="IPR045864">
    <property type="entry name" value="aa-tRNA-synth_II/BPL/LPL"/>
</dbReference>
<dbReference type="NCBIfam" id="NF006294">
    <property type="entry name" value="PRK08477.1"/>
    <property type="match status" value="1"/>
</dbReference>
<dbReference type="SUPFAM" id="SSF55681">
    <property type="entry name" value="Class II aaRS and biotin synthetases"/>
    <property type="match status" value="1"/>
</dbReference>
<reference evidence="2 3" key="1">
    <citation type="submission" date="2020-07" db="EMBL/GenBank/DDBJ databases">
        <title>Transfer of Campylobacter canadensis to the novel genus Avispirillum gen. nov., that also includes two novel species recovered from migratory waterfowl: Avispirillum anseris sp. nov. and Avispirillum brantae sp. nov.</title>
        <authorList>
            <person name="Miller W.G."/>
            <person name="Chapman M.H."/>
            <person name="Yee E."/>
            <person name="Inglis G.D."/>
        </authorList>
    </citation>
    <scope>NUCLEOTIDE SEQUENCE [LARGE SCALE GENOMIC DNA]</scope>
    <source>
        <strain evidence="2 3">L283</strain>
    </source>
</reference>
<gene>
    <name evidence="2" type="ORF">AVCANL283_04515</name>
</gene>
<protein>
    <submittedName>
        <fullName evidence="2">Biotin--[acetyl-CoA-carboxylase] ligase</fullName>
        <ecNumber evidence="2">6.3.4.15</ecNumber>
    </submittedName>
</protein>
<dbReference type="PANTHER" id="PTHR12835">
    <property type="entry name" value="BIOTIN PROTEIN LIGASE"/>
    <property type="match status" value="1"/>
</dbReference>
<dbReference type="Proteomes" id="UP000786183">
    <property type="component" value="Unassembled WGS sequence"/>
</dbReference>
<keyword evidence="2" id="KW-0436">Ligase</keyword>
<dbReference type="PROSITE" id="PS51733">
    <property type="entry name" value="BPL_LPL_CATALYTIC"/>
    <property type="match status" value="1"/>
</dbReference>